<accession>A0A9X2L5B3</accession>
<evidence type="ECO:0000313" key="3">
    <source>
        <dbReference type="Proteomes" id="UP001139125"/>
    </source>
</evidence>
<comment type="caution">
    <text evidence="2">The sequence shown here is derived from an EMBL/GenBank/DDBJ whole genome shotgun (WGS) entry which is preliminary data.</text>
</comment>
<dbReference type="AlphaFoldDB" id="A0A9X2L5B3"/>
<dbReference type="Proteomes" id="UP001139125">
    <property type="component" value="Unassembled WGS sequence"/>
</dbReference>
<sequence>MDEQIHFRRIRPRIRVQTTMSSEDIHRRIRTLLNSDNAACEGQTTKDFATIYPPQKEQHFWSPQLTITVEENEDGNLVRGLYGPKPSVWTMFVFFYSAIGFATMIILMVGLSLWSLGNPATILWLVPVLLLLFLSLYLVAYFGQKLGHKQMGNIHRFIEECLAQKIEAD</sequence>
<keyword evidence="1" id="KW-0472">Membrane</keyword>
<feature type="transmembrane region" description="Helical" evidence="1">
    <location>
        <begin position="122"/>
        <end position="142"/>
    </location>
</feature>
<name>A0A9X2L5B3_9BACT</name>
<protein>
    <submittedName>
        <fullName evidence="2">Uncharacterized protein</fullName>
    </submittedName>
</protein>
<proteinExistence type="predicted"/>
<feature type="transmembrane region" description="Helical" evidence="1">
    <location>
        <begin position="88"/>
        <end position="116"/>
    </location>
</feature>
<keyword evidence="3" id="KW-1185">Reference proteome</keyword>
<dbReference type="RefSeq" id="WP_255135540.1">
    <property type="nucleotide sequence ID" value="NZ_JANDBC010000003.1"/>
</dbReference>
<evidence type="ECO:0000256" key="1">
    <source>
        <dbReference type="SAM" id="Phobius"/>
    </source>
</evidence>
<gene>
    <name evidence="2" type="ORF">NM125_13725</name>
</gene>
<dbReference type="EMBL" id="JANDBC010000003">
    <property type="protein sequence ID" value="MCP9292643.1"/>
    <property type="molecule type" value="Genomic_DNA"/>
</dbReference>
<reference evidence="2" key="1">
    <citation type="submission" date="2022-06" db="EMBL/GenBank/DDBJ databases">
        <title>Gracilimonas sp. CAU 1638 isolated from sea sediment.</title>
        <authorList>
            <person name="Kim W."/>
        </authorList>
    </citation>
    <scope>NUCLEOTIDE SEQUENCE</scope>
    <source>
        <strain evidence="2">CAU 1638</strain>
    </source>
</reference>
<organism evidence="2 3">
    <name type="scientific">Gracilimonas sediminicola</name>
    <dbReference type="NCBI Taxonomy" id="2952158"/>
    <lineage>
        <taxon>Bacteria</taxon>
        <taxon>Pseudomonadati</taxon>
        <taxon>Balneolota</taxon>
        <taxon>Balneolia</taxon>
        <taxon>Balneolales</taxon>
        <taxon>Balneolaceae</taxon>
        <taxon>Gracilimonas</taxon>
    </lineage>
</organism>
<evidence type="ECO:0000313" key="2">
    <source>
        <dbReference type="EMBL" id="MCP9292643.1"/>
    </source>
</evidence>
<keyword evidence="1" id="KW-0812">Transmembrane</keyword>
<keyword evidence="1" id="KW-1133">Transmembrane helix</keyword>